<feature type="transmembrane region" description="Helical" evidence="9">
    <location>
        <begin position="56"/>
        <end position="74"/>
    </location>
</feature>
<evidence type="ECO:0000259" key="10">
    <source>
        <dbReference type="Pfam" id="PF00909"/>
    </source>
</evidence>
<evidence type="ECO:0000256" key="3">
    <source>
        <dbReference type="ARBA" id="ARBA00022448"/>
    </source>
</evidence>
<evidence type="ECO:0000256" key="1">
    <source>
        <dbReference type="ARBA" id="ARBA00004141"/>
    </source>
</evidence>
<keyword evidence="6 9" id="KW-0472">Membrane</keyword>
<comment type="similarity">
    <text evidence="2">Belongs to the ammonium transporter (TC 2.A.49) family. Rh subfamily.</text>
</comment>
<dbReference type="FunFam" id="1.10.3430.10:FF:000001">
    <property type="entry name" value="Ammonium transporter Rh type C"/>
    <property type="match status" value="1"/>
</dbReference>
<dbReference type="SUPFAM" id="SSF111352">
    <property type="entry name" value="Ammonium transporter"/>
    <property type="match status" value="1"/>
</dbReference>
<evidence type="ECO:0000256" key="5">
    <source>
        <dbReference type="ARBA" id="ARBA00022989"/>
    </source>
</evidence>
<evidence type="ECO:0000313" key="12">
    <source>
        <dbReference type="Proteomes" id="UP001066276"/>
    </source>
</evidence>
<gene>
    <name evidence="11" type="ORF">NDU88_001265</name>
</gene>
<accession>A0AAV7P369</accession>
<dbReference type="PANTHER" id="PTHR11730">
    <property type="entry name" value="AMMONIUM TRANSPORTER"/>
    <property type="match status" value="1"/>
</dbReference>
<evidence type="ECO:0000256" key="4">
    <source>
        <dbReference type="ARBA" id="ARBA00022692"/>
    </source>
</evidence>
<feature type="transmembrane region" description="Helical" evidence="9">
    <location>
        <begin position="393"/>
        <end position="418"/>
    </location>
</feature>
<comment type="caution">
    <text evidence="11">The sequence shown here is derived from an EMBL/GenBank/DDBJ whole genome shotgun (WGS) entry which is preliminary data.</text>
</comment>
<dbReference type="Pfam" id="PF00909">
    <property type="entry name" value="Ammonium_transp"/>
    <property type="match status" value="1"/>
</dbReference>
<feature type="transmembrane region" description="Helical" evidence="9">
    <location>
        <begin position="81"/>
        <end position="104"/>
    </location>
</feature>
<proteinExistence type="inferred from homology"/>
<keyword evidence="5 9" id="KW-1133">Transmembrane helix</keyword>
<dbReference type="InterPro" id="IPR029020">
    <property type="entry name" value="Ammonium/urea_transptr"/>
</dbReference>
<feature type="transmembrane region" description="Helical" evidence="9">
    <location>
        <begin position="241"/>
        <end position="260"/>
    </location>
</feature>
<evidence type="ECO:0000256" key="7">
    <source>
        <dbReference type="ARBA" id="ARBA00023177"/>
    </source>
</evidence>
<dbReference type="AlphaFoldDB" id="A0AAV7P369"/>
<dbReference type="PANTHER" id="PTHR11730:SF48">
    <property type="entry name" value="AMMONIUM TRANSPORTER AMTB-LIKE DOMAIN-CONTAINING PROTEIN"/>
    <property type="match status" value="1"/>
</dbReference>
<protein>
    <recommendedName>
        <fullName evidence="10">Ammonium transporter AmtB-like domain-containing protein</fullName>
    </recommendedName>
</protein>
<dbReference type="GO" id="GO:0097272">
    <property type="term" value="P:ammonium homeostasis"/>
    <property type="evidence" value="ECO:0007669"/>
    <property type="project" value="TreeGrafter"/>
</dbReference>
<dbReference type="GO" id="GO:0008519">
    <property type="term" value="F:ammonium channel activity"/>
    <property type="evidence" value="ECO:0007669"/>
    <property type="project" value="InterPro"/>
</dbReference>
<dbReference type="PRINTS" id="PR00342">
    <property type="entry name" value="RHESUSRHD"/>
</dbReference>
<dbReference type="InterPro" id="IPR024041">
    <property type="entry name" value="NH4_transpt_AmtB-like_dom"/>
</dbReference>
<reference evidence="11" key="1">
    <citation type="journal article" date="2022" name="bioRxiv">
        <title>Sequencing and chromosome-scale assembly of the giantPleurodeles waltlgenome.</title>
        <authorList>
            <person name="Brown T."/>
            <person name="Elewa A."/>
            <person name="Iarovenko S."/>
            <person name="Subramanian E."/>
            <person name="Araus A.J."/>
            <person name="Petzold A."/>
            <person name="Susuki M."/>
            <person name="Suzuki K.-i.T."/>
            <person name="Hayashi T."/>
            <person name="Toyoda A."/>
            <person name="Oliveira C."/>
            <person name="Osipova E."/>
            <person name="Leigh N.D."/>
            <person name="Simon A."/>
            <person name="Yun M.H."/>
        </authorList>
    </citation>
    <scope>NUCLEOTIDE SEQUENCE</scope>
    <source>
        <strain evidence="11">20211129_DDA</strain>
        <tissue evidence="11">Liver</tissue>
    </source>
</reference>
<feature type="transmembrane region" description="Helical" evidence="9">
    <location>
        <begin position="202"/>
        <end position="221"/>
    </location>
</feature>
<comment type="subcellular location">
    <subcellularLocation>
        <location evidence="1">Membrane</location>
        <topology evidence="1">Multi-pass membrane protein</topology>
    </subcellularLocation>
</comment>
<feature type="transmembrane region" description="Helical" evidence="9">
    <location>
        <begin position="336"/>
        <end position="357"/>
    </location>
</feature>
<organism evidence="11 12">
    <name type="scientific">Pleurodeles waltl</name>
    <name type="common">Iberian ribbed newt</name>
    <dbReference type="NCBI Taxonomy" id="8319"/>
    <lineage>
        <taxon>Eukaryota</taxon>
        <taxon>Metazoa</taxon>
        <taxon>Chordata</taxon>
        <taxon>Craniata</taxon>
        <taxon>Vertebrata</taxon>
        <taxon>Euteleostomi</taxon>
        <taxon>Amphibia</taxon>
        <taxon>Batrachia</taxon>
        <taxon>Caudata</taxon>
        <taxon>Salamandroidea</taxon>
        <taxon>Salamandridae</taxon>
        <taxon>Pleurodelinae</taxon>
        <taxon>Pleurodeles</taxon>
    </lineage>
</organism>
<feature type="transmembrane region" description="Helical" evidence="9">
    <location>
        <begin position="116"/>
        <end position="134"/>
    </location>
</feature>
<dbReference type="GO" id="GO:0005886">
    <property type="term" value="C:plasma membrane"/>
    <property type="evidence" value="ECO:0007669"/>
    <property type="project" value="InterPro"/>
</dbReference>
<keyword evidence="7" id="KW-0924">Ammonia transport</keyword>
<feature type="transmembrane region" description="Helical" evidence="9">
    <location>
        <begin position="172"/>
        <end position="190"/>
    </location>
</feature>
<dbReference type="InterPro" id="IPR002229">
    <property type="entry name" value="RhesusRHD"/>
</dbReference>
<keyword evidence="3" id="KW-0813">Transport</keyword>
<keyword evidence="8" id="KW-0325">Glycoprotein</keyword>
<evidence type="ECO:0000256" key="8">
    <source>
        <dbReference type="ARBA" id="ARBA00023180"/>
    </source>
</evidence>
<keyword evidence="12" id="KW-1185">Reference proteome</keyword>
<name>A0AAV7P369_PLEWA</name>
<dbReference type="Proteomes" id="UP001066276">
    <property type="component" value="Chromosome 7"/>
</dbReference>
<sequence length="465" mass="50510">MRCRLPTLILLLQGALLAMFIVFVVYDEHADAAAQSNTTKPMDNRLYSVFPLFKDIHAMLFVGLGLLLAFMKLYGFSAMAFNFLVGNFGIQWALLVQGFFYHYWDGKIHLGMENVLNAEFASVVVLISAGAVLGKTSPVQLLLMGILEIPLFVVNEWLLTTYLKVVDVSGTIAIHVFACYFGLGVTQILYRPHLKSGHPKEITTSMTDLLSLLGTFFLWIYWPSFNAVLARPGDAQHRAVLNTFIALSSCTMTTFALSSLMNKKGKLNLVHVQNATLAGGVAVGAAADMMITPAGAFGLGCLGAMVCVFGFQYLTPFLSQKLHLQDQCGIHNLHGLPGIVGTVGSIVAILCSSEAIYGSSLYEIFPDRAAEHDIPAITSTVVAETERSPTDQALYQAAGFGVTFAISLVGGYVTGLLLKMPFLGQPPDEFCFDDEPYFKVSESQKVTRYPGVDENGEAGLPLKDI</sequence>
<dbReference type="EMBL" id="JANPWB010000011">
    <property type="protein sequence ID" value="KAJ1122781.1"/>
    <property type="molecule type" value="Genomic_DNA"/>
</dbReference>
<evidence type="ECO:0000256" key="6">
    <source>
        <dbReference type="ARBA" id="ARBA00023136"/>
    </source>
</evidence>
<evidence type="ECO:0000313" key="11">
    <source>
        <dbReference type="EMBL" id="KAJ1122781.1"/>
    </source>
</evidence>
<evidence type="ECO:0000256" key="2">
    <source>
        <dbReference type="ARBA" id="ARBA00011036"/>
    </source>
</evidence>
<dbReference type="Gene3D" id="1.10.3430.10">
    <property type="entry name" value="Ammonium transporter AmtB like domains"/>
    <property type="match status" value="1"/>
</dbReference>
<evidence type="ECO:0000256" key="9">
    <source>
        <dbReference type="SAM" id="Phobius"/>
    </source>
</evidence>
<keyword evidence="4 9" id="KW-0812">Transmembrane</keyword>
<feature type="transmembrane region" description="Helical" evidence="9">
    <location>
        <begin position="141"/>
        <end position="160"/>
    </location>
</feature>
<feature type="domain" description="Ammonium transporter AmtB-like" evidence="10">
    <location>
        <begin position="17"/>
        <end position="420"/>
    </location>
</feature>
<feature type="transmembrane region" description="Helical" evidence="9">
    <location>
        <begin position="297"/>
        <end position="315"/>
    </location>
</feature>